<keyword evidence="4" id="KW-1185">Reference proteome</keyword>
<dbReference type="EMBL" id="SNZH01000001">
    <property type="protein sequence ID" value="TDR48622.1"/>
    <property type="molecule type" value="Genomic_DNA"/>
</dbReference>
<keyword evidence="2" id="KW-0732">Signal</keyword>
<dbReference type="AlphaFoldDB" id="A0A4R6Z9Y2"/>
<organism evidence="3 4">
    <name type="scientific">Tahibacter aquaticus</name>
    <dbReference type="NCBI Taxonomy" id="520092"/>
    <lineage>
        <taxon>Bacteria</taxon>
        <taxon>Pseudomonadati</taxon>
        <taxon>Pseudomonadota</taxon>
        <taxon>Gammaproteobacteria</taxon>
        <taxon>Lysobacterales</taxon>
        <taxon>Rhodanobacteraceae</taxon>
        <taxon>Tahibacter</taxon>
    </lineage>
</organism>
<name>A0A4R6Z9Y2_9GAMM</name>
<feature type="signal peptide" evidence="2">
    <location>
        <begin position="1"/>
        <end position="22"/>
    </location>
</feature>
<gene>
    <name evidence="3" type="ORF">DFR29_101242</name>
</gene>
<protein>
    <submittedName>
        <fullName evidence="3">Uncharacterized protein</fullName>
    </submittedName>
</protein>
<accession>A0A4R6Z9Y2</accession>
<feature type="region of interest" description="Disordered" evidence="1">
    <location>
        <begin position="41"/>
        <end position="62"/>
    </location>
</feature>
<dbReference type="OrthoDB" id="121460at2"/>
<feature type="chain" id="PRO_5020872559" evidence="2">
    <location>
        <begin position="23"/>
        <end position="104"/>
    </location>
</feature>
<sequence length="104" mass="11667">MQRTLIISALLCGLLLAGAASAATPTIDARQANQRARIHQGVASGELTQREAARLRAQQAHIRHDERVAKSDGVVTRRERARLQNELNQADRTIARQKHDWQQR</sequence>
<comment type="caution">
    <text evidence="3">The sequence shown here is derived from an EMBL/GenBank/DDBJ whole genome shotgun (WGS) entry which is preliminary data.</text>
</comment>
<evidence type="ECO:0000256" key="1">
    <source>
        <dbReference type="SAM" id="MobiDB-lite"/>
    </source>
</evidence>
<evidence type="ECO:0000313" key="3">
    <source>
        <dbReference type="EMBL" id="TDR48622.1"/>
    </source>
</evidence>
<reference evidence="3 4" key="1">
    <citation type="submission" date="2019-03" db="EMBL/GenBank/DDBJ databases">
        <title>Genomic Encyclopedia of Type Strains, Phase IV (KMG-IV): sequencing the most valuable type-strain genomes for metagenomic binning, comparative biology and taxonomic classification.</title>
        <authorList>
            <person name="Goeker M."/>
        </authorList>
    </citation>
    <scope>NUCLEOTIDE SEQUENCE [LARGE SCALE GENOMIC DNA]</scope>
    <source>
        <strain evidence="3 4">DSM 21667</strain>
    </source>
</reference>
<evidence type="ECO:0000256" key="2">
    <source>
        <dbReference type="SAM" id="SignalP"/>
    </source>
</evidence>
<dbReference type="RefSeq" id="WP_133816743.1">
    <property type="nucleotide sequence ID" value="NZ_SNZH01000001.1"/>
</dbReference>
<evidence type="ECO:0000313" key="4">
    <source>
        <dbReference type="Proteomes" id="UP000295293"/>
    </source>
</evidence>
<dbReference type="Proteomes" id="UP000295293">
    <property type="component" value="Unassembled WGS sequence"/>
</dbReference>
<proteinExistence type="predicted"/>